<accession>A0A2A5S5X9</accession>
<organism evidence="1 2">
    <name type="scientific">Pseudolactococcus piscium</name>
    <dbReference type="NCBI Taxonomy" id="1364"/>
    <lineage>
        <taxon>Bacteria</taxon>
        <taxon>Bacillati</taxon>
        <taxon>Bacillota</taxon>
        <taxon>Bacilli</taxon>
        <taxon>Lactobacillales</taxon>
        <taxon>Streptococcaceae</taxon>
        <taxon>Pseudolactococcus</taxon>
    </lineage>
</organism>
<keyword evidence="2" id="KW-1185">Reference proteome</keyword>
<evidence type="ECO:0000313" key="1">
    <source>
        <dbReference type="EMBL" id="PCS08909.1"/>
    </source>
</evidence>
<sequence>MVNEDVYCDDILHQIIAAKAALNAVSKLLLKNHMQTCLVDGIKDNNEAIIDEVLATIGKMIK</sequence>
<dbReference type="Gene3D" id="1.20.58.1000">
    <property type="entry name" value="Metal-sensitive repressor, helix protomer"/>
    <property type="match status" value="1"/>
</dbReference>
<dbReference type="GO" id="GO:0046872">
    <property type="term" value="F:metal ion binding"/>
    <property type="evidence" value="ECO:0007669"/>
    <property type="project" value="InterPro"/>
</dbReference>
<dbReference type="Proteomes" id="UP000218282">
    <property type="component" value="Unassembled WGS sequence"/>
</dbReference>
<evidence type="ECO:0000313" key="2">
    <source>
        <dbReference type="Proteomes" id="UP000218282"/>
    </source>
</evidence>
<gene>
    <name evidence="1" type="ORF">RU86_GL000145</name>
</gene>
<dbReference type="GO" id="GO:0003677">
    <property type="term" value="F:DNA binding"/>
    <property type="evidence" value="ECO:0007669"/>
    <property type="project" value="InterPro"/>
</dbReference>
<dbReference type="EMBL" id="JXJW01000001">
    <property type="protein sequence ID" value="PCS08909.1"/>
    <property type="molecule type" value="Genomic_DNA"/>
</dbReference>
<dbReference type="PANTHER" id="PTHR33677:SF3">
    <property type="entry name" value="COPPER-SENSING TRANSCRIPTIONAL REPRESSOR RICR"/>
    <property type="match status" value="1"/>
</dbReference>
<name>A0A2A5S5X9_9LACT</name>
<dbReference type="GO" id="GO:0045892">
    <property type="term" value="P:negative regulation of DNA-templated transcription"/>
    <property type="evidence" value="ECO:0007669"/>
    <property type="project" value="UniProtKB-ARBA"/>
</dbReference>
<protein>
    <submittedName>
        <fullName evidence="1">Metal-sensitive transcriptional repressor</fullName>
    </submittedName>
</protein>
<dbReference type="PANTHER" id="PTHR33677">
    <property type="entry name" value="TRANSCRIPTIONAL REPRESSOR FRMR-RELATED"/>
    <property type="match status" value="1"/>
</dbReference>
<reference evidence="1 2" key="1">
    <citation type="submission" date="2014-12" db="EMBL/GenBank/DDBJ databases">
        <title>Draft genome sequences of 10 type strains of Lactococcus.</title>
        <authorList>
            <person name="Sun Z."/>
            <person name="Zhong Z."/>
            <person name="Liu W."/>
            <person name="Zhang W."/>
            <person name="Zhang H."/>
        </authorList>
    </citation>
    <scope>NUCLEOTIDE SEQUENCE [LARGE SCALE GENOMIC DNA]</scope>
    <source>
        <strain evidence="1 2">DSM 6634</strain>
    </source>
</reference>
<comment type="caution">
    <text evidence="1">The sequence shown here is derived from an EMBL/GenBank/DDBJ whole genome shotgun (WGS) entry which is preliminary data.</text>
</comment>
<dbReference type="InterPro" id="IPR038390">
    <property type="entry name" value="Metal_Tscrpt_repr_sf"/>
</dbReference>
<dbReference type="InterPro" id="IPR003735">
    <property type="entry name" value="Metal_Tscrpt_repr"/>
</dbReference>
<dbReference type="Pfam" id="PF02583">
    <property type="entry name" value="Trns_repr_metal"/>
    <property type="match status" value="1"/>
</dbReference>
<proteinExistence type="predicted"/>
<dbReference type="AlphaFoldDB" id="A0A2A5S5X9"/>